<proteinExistence type="predicted"/>
<feature type="compositionally biased region" description="Polar residues" evidence="1">
    <location>
        <begin position="14"/>
        <end position="29"/>
    </location>
</feature>
<sequence length="222" mass="24002">SYAPIVHRFPQPPVITQETSSQSARTSLASGGRLSILSEKLSRLSISSNQSGRPSVASDSVLLHKKGETGRLSHSYDDTDTQGITAHYASRSCSKTARLSAADAEYQMQLSPSPINSKNTRFQLFPRSSDAVEQSISSVDQSPGILEEQSSGSSKRPVTKIDSNQNLNSGRRQSLLRSPSSRYAIPKFPVVGKQSGNILRASMQPLEQGFLSPPISPQFSSH</sequence>
<evidence type="ECO:0000313" key="2">
    <source>
        <dbReference type="EMBL" id="CAF5203282.1"/>
    </source>
</evidence>
<dbReference type="Proteomes" id="UP000676336">
    <property type="component" value="Unassembled WGS sequence"/>
</dbReference>
<comment type="caution">
    <text evidence="2">The sequence shown here is derived from an EMBL/GenBank/DDBJ whole genome shotgun (WGS) entry which is preliminary data.</text>
</comment>
<reference evidence="2" key="1">
    <citation type="submission" date="2021-02" db="EMBL/GenBank/DDBJ databases">
        <authorList>
            <person name="Nowell W R."/>
        </authorList>
    </citation>
    <scope>NUCLEOTIDE SEQUENCE</scope>
</reference>
<evidence type="ECO:0000256" key="1">
    <source>
        <dbReference type="SAM" id="MobiDB-lite"/>
    </source>
</evidence>
<evidence type="ECO:0000313" key="3">
    <source>
        <dbReference type="Proteomes" id="UP000676336"/>
    </source>
</evidence>
<protein>
    <submittedName>
        <fullName evidence="2">Uncharacterized protein</fullName>
    </submittedName>
</protein>
<feature type="region of interest" description="Disordered" evidence="1">
    <location>
        <begin position="45"/>
        <end position="80"/>
    </location>
</feature>
<feature type="non-terminal residue" evidence="2">
    <location>
        <position position="222"/>
    </location>
</feature>
<feature type="non-terminal residue" evidence="2">
    <location>
        <position position="1"/>
    </location>
</feature>
<feature type="compositionally biased region" description="Polar residues" evidence="1">
    <location>
        <begin position="148"/>
        <end position="168"/>
    </location>
</feature>
<feature type="region of interest" description="Disordered" evidence="1">
    <location>
        <begin position="133"/>
        <end position="180"/>
    </location>
</feature>
<dbReference type="EMBL" id="CAJOBI010334113">
    <property type="protein sequence ID" value="CAF5203282.1"/>
    <property type="molecule type" value="Genomic_DNA"/>
</dbReference>
<accession>A0A8S3ISN3</accession>
<dbReference type="AlphaFoldDB" id="A0A8S3ISN3"/>
<organism evidence="2 3">
    <name type="scientific">Rotaria magnacalcarata</name>
    <dbReference type="NCBI Taxonomy" id="392030"/>
    <lineage>
        <taxon>Eukaryota</taxon>
        <taxon>Metazoa</taxon>
        <taxon>Spiralia</taxon>
        <taxon>Gnathifera</taxon>
        <taxon>Rotifera</taxon>
        <taxon>Eurotatoria</taxon>
        <taxon>Bdelloidea</taxon>
        <taxon>Philodinida</taxon>
        <taxon>Philodinidae</taxon>
        <taxon>Rotaria</taxon>
    </lineage>
</organism>
<gene>
    <name evidence="2" type="ORF">SMN809_LOCUS76127</name>
</gene>
<feature type="compositionally biased region" description="Low complexity" evidence="1">
    <location>
        <begin position="169"/>
        <end position="180"/>
    </location>
</feature>
<feature type="compositionally biased region" description="Basic and acidic residues" evidence="1">
    <location>
        <begin position="65"/>
        <end position="77"/>
    </location>
</feature>
<feature type="region of interest" description="Disordered" evidence="1">
    <location>
        <begin position="1"/>
        <end position="29"/>
    </location>
</feature>
<name>A0A8S3ISN3_9BILA</name>